<protein>
    <submittedName>
        <fullName evidence="1">Uncharacterized protein</fullName>
    </submittedName>
</protein>
<organism evidence="1 2">
    <name type="scientific">Paraburkholderia caribensis</name>
    <dbReference type="NCBI Taxonomy" id="75105"/>
    <lineage>
        <taxon>Bacteria</taxon>
        <taxon>Pseudomonadati</taxon>
        <taxon>Pseudomonadota</taxon>
        <taxon>Betaproteobacteria</taxon>
        <taxon>Burkholderiales</taxon>
        <taxon>Burkholderiaceae</taxon>
        <taxon>Paraburkholderia</taxon>
    </lineage>
</organism>
<proteinExistence type="predicted"/>
<reference evidence="1 2" key="1">
    <citation type="journal article" date="2014" name="Genome Announc.">
        <title>Draft Genome Sequence of the Haloacid-Degrading Burkholderia caribensis Strain MBA4.</title>
        <authorList>
            <person name="Pan Y."/>
            <person name="Kong K.F."/>
            <person name="Tsang J.S."/>
        </authorList>
    </citation>
    <scope>NUCLEOTIDE SEQUENCE [LARGE SCALE GENOMIC DNA]</scope>
    <source>
        <strain evidence="1 2">852011</strain>
    </source>
</reference>
<sequence length="146" mass="16810">MFFTKPQWRAPYKIVGETSDFWQIAGVSHLSTTFVVRSAHVERDEPDAYSFVVAQADALLPLLESFVSAPPRVFAIDWDRMIPVVSLWSCRERSRSKFEFLAYGDENGILRSCDPRRSDLNRLRIRTLLWERLDADATMKPVLTSA</sequence>
<gene>
    <name evidence="1" type="ORF">A9O66_27495</name>
</gene>
<evidence type="ECO:0000313" key="1">
    <source>
        <dbReference type="EMBL" id="QLB66043.1"/>
    </source>
</evidence>
<accession>A0A9Q6S7Q8</accession>
<dbReference type="EMBL" id="CP015959">
    <property type="protein sequence ID" value="QLB66043.1"/>
    <property type="molecule type" value="Genomic_DNA"/>
</dbReference>
<name>A0A9Q6S7Q8_9BURK</name>
<evidence type="ECO:0000313" key="2">
    <source>
        <dbReference type="Proteomes" id="UP000509548"/>
    </source>
</evidence>
<dbReference type="Proteomes" id="UP000509548">
    <property type="component" value="Chromosome 2"/>
</dbReference>
<dbReference type="AlphaFoldDB" id="A0A9Q6S7Q8"/>